<dbReference type="RefSeq" id="WP_115899592.1">
    <property type="nucleotide sequence ID" value="NZ_QUNS01000001.1"/>
</dbReference>
<dbReference type="PROSITE" id="PS50110">
    <property type="entry name" value="RESPONSE_REGULATORY"/>
    <property type="match status" value="1"/>
</dbReference>
<feature type="domain" description="Response regulatory" evidence="2">
    <location>
        <begin position="2"/>
        <end position="114"/>
    </location>
</feature>
<accession>A0A3E0IDK8</accession>
<reference evidence="4 5" key="1">
    <citation type="submission" date="2018-08" db="EMBL/GenBank/DDBJ databases">
        <title>Genomic Encyclopedia of Type Strains, Phase IV (KMG-IV): sequencing the most valuable type-strain genomes for metagenomic binning, comparative biology and taxonomic classification.</title>
        <authorList>
            <person name="Goeker M."/>
        </authorList>
    </citation>
    <scope>NUCLEOTIDE SEQUENCE [LARGE SCALE GENOMIC DNA]</scope>
    <source>
        <strain evidence="4 5">DSM 18841</strain>
    </source>
</reference>
<dbReference type="PROSITE" id="PS50930">
    <property type="entry name" value="HTH_LYTTR"/>
    <property type="match status" value="1"/>
</dbReference>
<keyword evidence="1" id="KW-0597">Phosphoprotein</keyword>
<protein>
    <submittedName>
        <fullName evidence="4">LytTR family two component transcriptional regulator</fullName>
    </submittedName>
</protein>
<dbReference type="InterPro" id="IPR007492">
    <property type="entry name" value="LytTR_DNA-bd_dom"/>
</dbReference>
<dbReference type="AlphaFoldDB" id="A0A3E0IDK8"/>
<evidence type="ECO:0000313" key="5">
    <source>
        <dbReference type="Proteomes" id="UP000256884"/>
    </source>
</evidence>
<dbReference type="SUPFAM" id="SSF52172">
    <property type="entry name" value="CheY-like"/>
    <property type="match status" value="1"/>
</dbReference>
<dbReference type="PANTHER" id="PTHR37299:SF1">
    <property type="entry name" value="STAGE 0 SPORULATION PROTEIN A HOMOLOG"/>
    <property type="match status" value="1"/>
</dbReference>
<dbReference type="Gene3D" id="2.40.50.1020">
    <property type="entry name" value="LytTr DNA-binding domain"/>
    <property type="match status" value="1"/>
</dbReference>
<evidence type="ECO:0000259" key="2">
    <source>
        <dbReference type="PROSITE" id="PS50110"/>
    </source>
</evidence>
<name>A0A3E0IDK8_9FLAO</name>
<dbReference type="GO" id="GO:0000156">
    <property type="term" value="F:phosphorelay response regulator activity"/>
    <property type="evidence" value="ECO:0007669"/>
    <property type="project" value="InterPro"/>
</dbReference>
<gene>
    <name evidence="4" type="ORF">C7448_101305</name>
</gene>
<dbReference type="Pfam" id="PF00072">
    <property type="entry name" value="Response_reg"/>
    <property type="match status" value="1"/>
</dbReference>
<dbReference type="OrthoDB" id="2168082at2"/>
<dbReference type="InterPro" id="IPR011006">
    <property type="entry name" value="CheY-like_superfamily"/>
</dbReference>
<dbReference type="GO" id="GO:0003677">
    <property type="term" value="F:DNA binding"/>
    <property type="evidence" value="ECO:0007669"/>
    <property type="project" value="InterPro"/>
</dbReference>
<dbReference type="Proteomes" id="UP000256884">
    <property type="component" value="Unassembled WGS sequence"/>
</dbReference>
<feature type="domain" description="HTH LytTR-type" evidence="3">
    <location>
        <begin position="128"/>
        <end position="226"/>
    </location>
</feature>
<comment type="caution">
    <text evidence="4">The sequence shown here is derived from an EMBL/GenBank/DDBJ whole genome shotgun (WGS) entry which is preliminary data.</text>
</comment>
<dbReference type="Pfam" id="PF04397">
    <property type="entry name" value="LytTR"/>
    <property type="match status" value="1"/>
</dbReference>
<evidence type="ECO:0000313" key="4">
    <source>
        <dbReference type="EMBL" id="REH56267.1"/>
    </source>
</evidence>
<dbReference type="PANTHER" id="PTHR37299">
    <property type="entry name" value="TRANSCRIPTIONAL REGULATOR-RELATED"/>
    <property type="match status" value="1"/>
</dbReference>
<dbReference type="InterPro" id="IPR001789">
    <property type="entry name" value="Sig_transdc_resp-reg_receiver"/>
</dbReference>
<evidence type="ECO:0000256" key="1">
    <source>
        <dbReference type="PROSITE-ProRule" id="PRU00169"/>
    </source>
</evidence>
<evidence type="ECO:0000259" key="3">
    <source>
        <dbReference type="PROSITE" id="PS50930"/>
    </source>
</evidence>
<dbReference type="EMBL" id="QUNS01000001">
    <property type="protein sequence ID" value="REH56267.1"/>
    <property type="molecule type" value="Genomic_DNA"/>
</dbReference>
<organism evidence="4 5">
    <name type="scientific">Tenacibaculum gallaicum</name>
    <dbReference type="NCBI Taxonomy" id="561505"/>
    <lineage>
        <taxon>Bacteria</taxon>
        <taxon>Pseudomonadati</taxon>
        <taxon>Bacteroidota</taxon>
        <taxon>Flavobacteriia</taxon>
        <taxon>Flavobacteriales</taxon>
        <taxon>Flavobacteriaceae</taxon>
        <taxon>Tenacibaculum</taxon>
    </lineage>
</organism>
<keyword evidence="5" id="KW-1185">Reference proteome</keyword>
<proteinExistence type="predicted"/>
<dbReference type="Gene3D" id="3.40.50.2300">
    <property type="match status" value="1"/>
</dbReference>
<sequence length="229" mass="26424">MKCIIIEDELPAQAILKKYFGKIPDMLLINSFQTATQANEFLKNNTVDVVFLDINLPDIFGLDFIKTVKNPPKVVITTAYPDYAVSSFELDTIVDYLVKPFSFDRFLKAVNKVEKQLNKPNTTDSNVIYLNIDKSIHRINLEAVLYIESDRNYLNFITSTKKLTIIDSLKNWKETLNSNQFIQVHKSYIVNFTKIEKFTGTSLHFETRKVPIGRTYKNNLLTLLKAKSQ</sequence>
<dbReference type="SMART" id="SM00448">
    <property type="entry name" value="REC"/>
    <property type="match status" value="1"/>
</dbReference>
<dbReference type="InterPro" id="IPR046947">
    <property type="entry name" value="LytR-like"/>
</dbReference>
<feature type="modified residue" description="4-aspartylphosphate" evidence="1">
    <location>
        <position position="53"/>
    </location>
</feature>
<dbReference type="SMART" id="SM00850">
    <property type="entry name" value="LytTR"/>
    <property type="match status" value="1"/>
</dbReference>